<dbReference type="SUPFAM" id="SSF56496">
    <property type="entry name" value="Fibrinogen C-terminal domain-like"/>
    <property type="match status" value="1"/>
</dbReference>
<dbReference type="GO" id="GO:0005577">
    <property type="term" value="C:fibrinogen complex"/>
    <property type="evidence" value="ECO:0007669"/>
    <property type="project" value="TreeGrafter"/>
</dbReference>
<protein>
    <submittedName>
        <fullName evidence="6">Techylectin-5B</fullName>
    </submittedName>
</protein>
<dbReference type="EMBL" id="BGPR01150069">
    <property type="protein sequence ID" value="GBN83446.1"/>
    <property type="molecule type" value="Genomic_DNA"/>
</dbReference>
<dbReference type="SMART" id="SM00186">
    <property type="entry name" value="FBG"/>
    <property type="match status" value="1"/>
</dbReference>
<evidence type="ECO:0000259" key="5">
    <source>
        <dbReference type="PROSITE" id="PS51406"/>
    </source>
</evidence>
<dbReference type="GO" id="GO:0034116">
    <property type="term" value="P:positive regulation of heterotypic cell-cell adhesion"/>
    <property type="evidence" value="ECO:0007669"/>
    <property type="project" value="TreeGrafter"/>
</dbReference>
<dbReference type="PROSITE" id="PS00514">
    <property type="entry name" value="FIBRINOGEN_C_1"/>
    <property type="match status" value="1"/>
</dbReference>
<evidence type="ECO:0000256" key="2">
    <source>
        <dbReference type="ARBA" id="ARBA00022525"/>
    </source>
</evidence>
<dbReference type="GO" id="GO:0005201">
    <property type="term" value="F:extracellular matrix structural constituent"/>
    <property type="evidence" value="ECO:0007669"/>
    <property type="project" value="TreeGrafter"/>
</dbReference>
<feature type="domain" description="Fibrinogen C-terminal" evidence="5">
    <location>
        <begin position="1"/>
        <end position="84"/>
    </location>
</feature>
<proteinExistence type="predicted"/>
<dbReference type="OrthoDB" id="6145874at2759"/>
<evidence type="ECO:0000256" key="1">
    <source>
        <dbReference type="ARBA" id="ARBA00004613"/>
    </source>
</evidence>
<dbReference type="PANTHER" id="PTHR47221:SF7">
    <property type="entry name" value="FIBRINOGEN BETA CHAIN"/>
    <property type="match status" value="1"/>
</dbReference>
<dbReference type="PANTHER" id="PTHR47221">
    <property type="entry name" value="FIBRINOGEN ALPHA CHAIN"/>
    <property type="match status" value="1"/>
</dbReference>
<dbReference type="PROSITE" id="PS51406">
    <property type="entry name" value="FIBRINOGEN_C_2"/>
    <property type="match status" value="1"/>
</dbReference>
<evidence type="ECO:0000256" key="4">
    <source>
        <dbReference type="SAM" id="MobiDB-lite"/>
    </source>
</evidence>
<dbReference type="InterPro" id="IPR014716">
    <property type="entry name" value="Fibrinogen_a/b/g_C_1"/>
</dbReference>
<dbReference type="InterPro" id="IPR020837">
    <property type="entry name" value="Fibrinogen_CS"/>
</dbReference>
<comment type="subcellular location">
    <subcellularLocation>
        <location evidence="1">Secreted</location>
    </subcellularLocation>
</comment>
<keyword evidence="3" id="KW-1015">Disulfide bond</keyword>
<name>A0A4Y2S790_ARAVE</name>
<dbReference type="Proteomes" id="UP000499080">
    <property type="component" value="Unassembled WGS sequence"/>
</dbReference>
<feature type="region of interest" description="Disordered" evidence="4">
    <location>
        <begin position="1"/>
        <end position="24"/>
    </location>
</feature>
<feature type="compositionally biased region" description="Basic and acidic residues" evidence="4">
    <location>
        <begin position="13"/>
        <end position="24"/>
    </location>
</feature>
<evidence type="ECO:0000313" key="7">
    <source>
        <dbReference type="Proteomes" id="UP000499080"/>
    </source>
</evidence>
<dbReference type="InterPro" id="IPR002181">
    <property type="entry name" value="Fibrinogen_a/b/g_C_dom"/>
</dbReference>
<dbReference type="InterPro" id="IPR036056">
    <property type="entry name" value="Fibrinogen-like_C"/>
</dbReference>
<dbReference type="Pfam" id="PF00147">
    <property type="entry name" value="Fibrinogen_C"/>
    <property type="match status" value="1"/>
</dbReference>
<keyword evidence="7" id="KW-1185">Reference proteome</keyword>
<gene>
    <name evidence="6" type="primary">TL5B_11</name>
    <name evidence="6" type="ORF">AVEN_61336_1</name>
</gene>
<dbReference type="InterPro" id="IPR037579">
    <property type="entry name" value="FIB_ANG-like"/>
</dbReference>
<reference evidence="6 7" key="1">
    <citation type="journal article" date="2019" name="Sci. Rep.">
        <title>Orb-weaving spider Araneus ventricosus genome elucidates the spidroin gene catalogue.</title>
        <authorList>
            <person name="Kono N."/>
            <person name="Nakamura H."/>
            <person name="Ohtoshi R."/>
            <person name="Moran D.A.P."/>
            <person name="Shinohara A."/>
            <person name="Yoshida Y."/>
            <person name="Fujiwara M."/>
            <person name="Mori M."/>
            <person name="Tomita M."/>
            <person name="Arakawa K."/>
        </authorList>
    </citation>
    <scope>NUCLEOTIDE SEQUENCE [LARGE SCALE GENOMIC DNA]</scope>
</reference>
<accession>A0A4Y2S790</accession>
<dbReference type="GO" id="GO:0030674">
    <property type="term" value="F:protein-macromolecule adaptor activity"/>
    <property type="evidence" value="ECO:0007669"/>
    <property type="project" value="TreeGrafter"/>
</dbReference>
<evidence type="ECO:0000256" key="3">
    <source>
        <dbReference type="ARBA" id="ARBA00023157"/>
    </source>
</evidence>
<evidence type="ECO:0000313" key="6">
    <source>
        <dbReference type="EMBL" id="GBN83446.1"/>
    </source>
</evidence>
<feature type="non-terminal residue" evidence="6">
    <location>
        <position position="1"/>
    </location>
</feature>
<comment type="caution">
    <text evidence="6">The sequence shown here is derived from an EMBL/GenBank/DDBJ whole genome shotgun (WGS) entry which is preliminary data.</text>
</comment>
<keyword evidence="2" id="KW-0964">Secreted</keyword>
<dbReference type="Gene3D" id="3.90.215.10">
    <property type="entry name" value="Gamma Fibrinogen, chain A, domain 1"/>
    <property type="match status" value="1"/>
</dbReference>
<sequence>DSMIEAHNNQKFSTKDQDNDNNTKENCAETYKGAWWYGACHHANLNGLYLRGPHKSIADGVSWLLFKGQMESLDSTEMKIRPKNFRRKLITFNTI</sequence>
<dbReference type="AlphaFoldDB" id="A0A4Y2S790"/>
<organism evidence="6 7">
    <name type="scientific">Araneus ventricosus</name>
    <name type="common">Orbweaver spider</name>
    <name type="synonym">Epeira ventricosa</name>
    <dbReference type="NCBI Taxonomy" id="182803"/>
    <lineage>
        <taxon>Eukaryota</taxon>
        <taxon>Metazoa</taxon>
        <taxon>Ecdysozoa</taxon>
        <taxon>Arthropoda</taxon>
        <taxon>Chelicerata</taxon>
        <taxon>Arachnida</taxon>
        <taxon>Araneae</taxon>
        <taxon>Araneomorphae</taxon>
        <taxon>Entelegynae</taxon>
        <taxon>Araneoidea</taxon>
        <taxon>Araneidae</taxon>
        <taxon>Araneus</taxon>
    </lineage>
</organism>